<feature type="region of interest" description="Disordered" evidence="1">
    <location>
        <begin position="157"/>
        <end position="183"/>
    </location>
</feature>
<sequence length="285" mass="31135">MTARAPGVFSDGGAVRETQKGQSHGSLFKVELCFGPDPRPSHSSTITAFPLRMKSIMLKKLSVVVLCLFGTSLALPQHSYVHCLTVISPPDRDCTAVMSPDECSLIAQVSRITYRSKLRSSLISFPNTTSQNCSGVCYGPNVIDHRKAKPIECPSKYSTPLQPSSPPSSPPSAYSTTDETKQEKRIAIPPPVCRIVCLLDSHCGTYEFDRSQLQCGCPCQACPSPPKPNKVAKKGDVTAVYGATNNYLEAKALTKDEVLECPHIKYPSLDDDGHEKINWPKEKKH</sequence>
<dbReference type="GeneID" id="37040336"/>
<dbReference type="AlphaFoldDB" id="A0A316YDC2"/>
<reference evidence="2" key="1">
    <citation type="journal article" date="2018" name="Mol. Biol. Evol.">
        <title>Broad Genomic Sampling Reveals a Smut Pathogenic Ancestry of the Fungal Clade Ustilaginomycotina.</title>
        <authorList>
            <person name="Kijpornyongpan T."/>
            <person name="Mondo S.J."/>
            <person name="Barry K."/>
            <person name="Sandor L."/>
            <person name="Lee J."/>
            <person name="Lipzen A."/>
            <person name="Pangilinan J."/>
            <person name="LaButti K."/>
            <person name="Hainaut M."/>
            <person name="Henrissat B."/>
            <person name="Grigoriev I.V."/>
            <person name="Spatafora J.W."/>
            <person name="Aime M.C."/>
        </authorList>
    </citation>
    <scope>NUCLEOTIDE SEQUENCE [LARGE SCALE GENOMIC DNA]</scope>
    <source>
        <strain evidence="2">MCA 4198</strain>
    </source>
</reference>
<gene>
    <name evidence="2" type="ORF">FA10DRAFT_198028</name>
</gene>
<accession>A0A316YDC2</accession>
<feature type="region of interest" description="Disordered" evidence="1">
    <location>
        <begin position="1"/>
        <end position="22"/>
    </location>
</feature>
<dbReference type="RefSeq" id="XP_025374400.1">
    <property type="nucleotide sequence ID" value="XM_025518420.1"/>
</dbReference>
<evidence type="ECO:0000313" key="3">
    <source>
        <dbReference type="Proteomes" id="UP000245768"/>
    </source>
</evidence>
<proteinExistence type="predicted"/>
<keyword evidence="3" id="KW-1185">Reference proteome</keyword>
<protein>
    <submittedName>
        <fullName evidence="2">Uncharacterized protein</fullName>
    </submittedName>
</protein>
<organism evidence="2 3">
    <name type="scientific">Acaromyces ingoldii</name>
    <dbReference type="NCBI Taxonomy" id="215250"/>
    <lineage>
        <taxon>Eukaryota</taxon>
        <taxon>Fungi</taxon>
        <taxon>Dikarya</taxon>
        <taxon>Basidiomycota</taxon>
        <taxon>Ustilaginomycotina</taxon>
        <taxon>Exobasidiomycetes</taxon>
        <taxon>Exobasidiales</taxon>
        <taxon>Cryptobasidiaceae</taxon>
        <taxon>Acaromyces</taxon>
    </lineage>
</organism>
<name>A0A316YDC2_9BASI</name>
<evidence type="ECO:0000313" key="2">
    <source>
        <dbReference type="EMBL" id="PWN87202.1"/>
    </source>
</evidence>
<evidence type="ECO:0000256" key="1">
    <source>
        <dbReference type="SAM" id="MobiDB-lite"/>
    </source>
</evidence>
<dbReference type="EMBL" id="KZ819641">
    <property type="protein sequence ID" value="PWN87202.1"/>
    <property type="molecule type" value="Genomic_DNA"/>
</dbReference>
<dbReference type="Proteomes" id="UP000245768">
    <property type="component" value="Unassembled WGS sequence"/>
</dbReference>
<dbReference type="InParanoid" id="A0A316YDC2"/>